<dbReference type="InterPro" id="IPR052370">
    <property type="entry name" value="Meta-cleavage_hydrolase"/>
</dbReference>
<gene>
    <name evidence="3" type="primary">LOC105119327</name>
</gene>
<accession>A0AAJ6TRL7</accession>
<feature type="domain" description="AB hydrolase-1" evidence="1">
    <location>
        <begin position="19"/>
        <end position="76"/>
    </location>
</feature>
<dbReference type="AlphaFoldDB" id="A0AAJ6TRL7"/>
<dbReference type="SUPFAM" id="SSF53474">
    <property type="entry name" value="alpha/beta-Hydrolases"/>
    <property type="match status" value="1"/>
</dbReference>
<evidence type="ECO:0000313" key="3">
    <source>
        <dbReference type="RefSeq" id="XP_011015758.1"/>
    </source>
</evidence>
<dbReference type="Gene3D" id="3.40.50.1820">
    <property type="entry name" value="alpha/beta hydrolase"/>
    <property type="match status" value="1"/>
</dbReference>
<protein>
    <submittedName>
        <fullName evidence="3">Uncharacterized protein LOC105119327</fullName>
    </submittedName>
</protein>
<dbReference type="KEGG" id="peu:105119327"/>
<dbReference type="Proteomes" id="UP000694918">
    <property type="component" value="Unplaced"/>
</dbReference>
<dbReference type="InterPro" id="IPR029058">
    <property type="entry name" value="AB_hydrolase_fold"/>
</dbReference>
<reference evidence="3" key="1">
    <citation type="submission" date="2025-08" db="UniProtKB">
        <authorList>
            <consortium name="RefSeq"/>
        </authorList>
    </citation>
    <scope>IDENTIFICATION</scope>
</reference>
<organism evidence="2 3">
    <name type="scientific">Populus euphratica</name>
    <name type="common">Euphrates poplar</name>
    <dbReference type="NCBI Taxonomy" id="75702"/>
    <lineage>
        <taxon>Eukaryota</taxon>
        <taxon>Viridiplantae</taxon>
        <taxon>Streptophyta</taxon>
        <taxon>Embryophyta</taxon>
        <taxon>Tracheophyta</taxon>
        <taxon>Spermatophyta</taxon>
        <taxon>Magnoliopsida</taxon>
        <taxon>eudicotyledons</taxon>
        <taxon>Gunneridae</taxon>
        <taxon>Pentapetalae</taxon>
        <taxon>rosids</taxon>
        <taxon>fabids</taxon>
        <taxon>Malpighiales</taxon>
        <taxon>Salicaceae</taxon>
        <taxon>Saliceae</taxon>
        <taxon>Populus</taxon>
    </lineage>
</organism>
<name>A0AAJ6TRL7_POPEU</name>
<evidence type="ECO:0000313" key="2">
    <source>
        <dbReference type="Proteomes" id="UP000694918"/>
    </source>
</evidence>
<sequence length="173" mass="19904">MCTKFCQEKKELIQALHRDRKMSDLPRITQPTLIIWGEHDQVFPLELAHRLERHIGDNAELVIIKNVGHALNAERPKELYRHLKSFFVDNLPSSKHASHTNSLSADEENSGLSDSPFRLQLACAIVISKLRKVTPTKNLHGNSWRDFSVVPQYFPLGDSLLEPPLYLCFFLYN</sequence>
<dbReference type="GeneID" id="105119327"/>
<dbReference type="InterPro" id="IPR000073">
    <property type="entry name" value="AB_hydrolase_1"/>
</dbReference>
<dbReference type="RefSeq" id="XP_011015758.1">
    <property type="nucleotide sequence ID" value="XM_011017456.1"/>
</dbReference>
<dbReference type="Pfam" id="PF00561">
    <property type="entry name" value="Abhydrolase_1"/>
    <property type="match status" value="1"/>
</dbReference>
<evidence type="ECO:0000259" key="1">
    <source>
        <dbReference type="Pfam" id="PF00561"/>
    </source>
</evidence>
<dbReference type="PANTHER" id="PTHR43139">
    <property type="entry name" value="SI:DKEY-122A22.2"/>
    <property type="match status" value="1"/>
</dbReference>
<dbReference type="PANTHER" id="PTHR43139:SF25">
    <property type="entry name" value="ALPHA_BETA-HYDROLASES SUPERFAMILY PROTEIN"/>
    <property type="match status" value="1"/>
</dbReference>
<keyword evidence="2" id="KW-1185">Reference proteome</keyword>
<proteinExistence type="predicted"/>